<protein>
    <recommendedName>
        <fullName evidence="2">DUF2844 domain-containing protein</fullName>
    </recommendedName>
</protein>
<reference evidence="1" key="1">
    <citation type="submission" date="2016-10" db="EMBL/GenBank/DDBJ databases">
        <title>Sequence of Gallionella enrichment culture.</title>
        <authorList>
            <person name="Poehlein A."/>
            <person name="Muehling M."/>
            <person name="Daniel R."/>
        </authorList>
    </citation>
    <scope>NUCLEOTIDE SEQUENCE</scope>
</reference>
<organism evidence="1">
    <name type="scientific">mine drainage metagenome</name>
    <dbReference type="NCBI Taxonomy" id="410659"/>
    <lineage>
        <taxon>unclassified sequences</taxon>
        <taxon>metagenomes</taxon>
        <taxon>ecological metagenomes</taxon>
    </lineage>
</organism>
<dbReference type="AlphaFoldDB" id="A0A1J5RBV7"/>
<sequence>MHDVPLITAPTPRRQPRAGAIAAQLAACALLLVARTASATLGQPSASALADGTPVLSAHQLAAAAGPVSEQTVLTPDGVVVDEFSADGMVFALSWAGATIPDLAQILGSGFAPYARAQRAMPQRAPLTVNSATIVAHTWGHLRDVHGCAYVPALVPPGVDLNSLGVVR</sequence>
<dbReference type="EMBL" id="MLJW01000327">
    <property type="protein sequence ID" value="OIQ89503.1"/>
    <property type="molecule type" value="Genomic_DNA"/>
</dbReference>
<dbReference type="Pfam" id="PF11005">
    <property type="entry name" value="DUF2844"/>
    <property type="match status" value="1"/>
</dbReference>
<comment type="caution">
    <text evidence="1">The sequence shown here is derived from an EMBL/GenBank/DDBJ whole genome shotgun (WGS) entry which is preliminary data.</text>
</comment>
<proteinExistence type="predicted"/>
<gene>
    <name evidence="1" type="ORF">GALL_285800</name>
</gene>
<accession>A0A1J5RBV7</accession>
<name>A0A1J5RBV7_9ZZZZ</name>
<dbReference type="InterPro" id="IPR021267">
    <property type="entry name" value="DUF2844"/>
</dbReference>
<evidence type="ECO:0000313" key="1">
    <source>
        <dbReference type="EMBL" id="OIQ89503.1"/>
    </source>
</evidence>
<evidence type="ECO:0008006" key="2">
    <source>
        <dbReference type="Google" id="ProtNLM"/>
    </source>
</evidence>